<dbReference type="GO" id="GO:0008483">
    <property type="term" value="F:transaminase activity"/>
    <property type="evidence" value="ECO:0007669"/>
    <property type="project" value="UniProtKB-KW"/>
</dbReference>
<evidence type="ECO:0000256" key="2">
    <source>
        <dbReference type="ARBA" id="ARBA00010671"/>
    </source>
</evidence>
<organism evidence="8 9">
    <name type="scientific">Lentibacillus kimchii</name>
    <dbReference type="NCBI Taxonomy" id="1542911"/>
    <lineage>
        <taxon>Bacteria</taxon>
        <taxon>Bacillati</taxon>
        <taxon>Bacillota</taxon>
        <taxon>Bacilli</taxon>
        <taxon>Bacillales</taxon>
        <taxon>Bacillaceae</taxon>
        <taxon>Lentibacillus</taxon>
    </lineage>
</organism>
<feature type="domain" description="Orn/Lys/Arg decarboxylase C-terminal" evidence="7">
    <location>
        <begin position="381"/>
        <end position="448"/>
    </location>
</feature>
<dbReference type="EMBL" id="JBHTGR010000006">
    <property type="protein sequence ID" value="MFC7746551.1"/>
    <property type="molecule type" value="Genomic_DNA"/>
</dbReference>
<evidence type="ECO:0000313" key="9">
    <source>
        <dbReference type="Proteomes" id="UP001596620"/>
    </source>
</evidence>
<dbReference type="SUPFAM" id="SSF55904">
    <property type="entry name" value="Ornithine decarboxylase C-terminal domain"/>
    <property type="match status" value="1"/>
</dbReference>
<dbReference type="Proteomes" id="UP001596620">
    <property type="component" value="Unassembled WGS sequence"/>
</dbReference>
<dbReference type="SUPFAM" id="SSF53383">
    <property type="entry name" value="PLP-dependent transferases"/>
    <property type="match status" value="1"/>
</dbReference>
<keyword evidence="8" id="KW-0032">Aminotransferase</keyword>
<dbReference type="Pfam" id="PF03711">
    <property type="entry name" value="OKR_DC_1_C"/>
    <property type="match status" value="1"/>
</dbReference>
<accession>A0ABW2URW6</accession>
<feature type="domain" description="Orn/Lys/Arg decarboxylases family 1 pyridoxal-P attachment site" evidence="6">
    <location>
        <begin position="8"/>
        <end position="302"/>
    </location>
</feature>
<evidence type="ECO:0000256" key="3">
    <source>
        <dbReference type="ARBA" id="ARBA00022793"/>
    </source>
</evidence>
<dbReference type="InterPro" id="IPR052357">
    <property type="entry name" value="Orn_Lys_Arg_decarboxylase-I"/>
</dbReference>
<evidence type="ECO:0000256" key="4">
    <source>
        <dbReference type="ARBA" id="ARBA00022898"/>
    </source>
</evidence>
<proteinExistence type="inferred from homology"/>
<keyword evidence="5" id="KW-0456">Lyase</keyword>
<dbReference type="PANTHER" id="PTHR43277:SF3">
    <property type="entry name" value="DECARBOXYLASE, PUTATIVE-RELATED"/>
    <property type="match status" value="1"/>
</dbReference>
<name>A0ABW2URW6_9BACI</name>
<keyword evidence="4" id="KW-0663">Pyridoxal phosphate</keyword>
<keyword evidence="3" id="KW-0210">Decarboxylase</keyword>
<dbReference type="InterPro" id="IPR000310">
    <property type="entry name" value="Orn/Lys/Arg_deCO2ase_major_dom"/>
</dbReference>
<dbReference type="InterPro" id="IPR015424">
    <property type="entry name" value="PyrdxlP-dep_Trfase"/>
</dbReference>
<comment type="similarity">
    <text evidence="2">Belongs to the Orn/Lys/Arg decarboxylase class-I family.</text>
</comment>
<evidence type="ECO:0000256" key="5">
    <source>
        <dbReference type="ARBA" id="ARBA00023239"/>
    </source>
</evidence>
<dbReference type="PANTHER" id="PTHR43277">
    <property type="entry name" value="ARGININE DECARBOXYLASE"/>
    <property type="match status" value="1"/>
</dbReference>
<evidence type="ECO:0000256" key="1">
    <source>
        <dbReference type="ARBA" id="ARBA00001933"/>
    </source>
</evidence>
<protein>
    <submittedName>
        <fullName evidence="8">Aminotransferase class I/II-fold pyridoxal phosphate-dependent enzyme</fullName>
    </submittedName>
</protein>
<keyword evidence="8" id="KW-0808">Transferase</keyword>
<keyword evidence="9" id="KW-1185">Reference proteome</keyword>
<dbReference type="InterPro" id="IPR015421">
    <property type="entry name" value="PyrdxlP-dep_Trfase_major"/>
</dbReference>
<dbReference type="Gene3D" id="3.90.105.10">
    <property type="entry name" value="Molybdopterin biosynthesis moea protein, domain 2"/>
    <property type="match status" value="1"/>
</dbReference>
<dbReference type="InterPro" id="IPR036633">
    <property type="entry name" value="Prn/Lys/Arg_de-COase_C_sf"/>
</dbReference>
<evidence type="ECO:0000259" key="6">
    <source>
        <dbReference type="Pfam" id="PF01276"/>
    </source>
</evidence>
<dbReference type="InterPro" id="IPR008286">
    <property type="entry name" value="Prn/Lys/Arg_de-COase_C"/>
</dbReference>
<comment type="cofactor">
    <cofactor evidence="1">
        <name>pyridoxal 5'-phosphate</name>
        <dbReference type="ChEBI" id="CHEBI:597326"/>
    </cofactor>
</comment>
<evidence type="ECO:0000313" key="8">
    <source>
        <dbReference type="EMBL" id="MFC7746551.1"/>
    </source>
</evidence>
<gene>
    <name evidence="8" type="ORF">ACFQU8_04760</name>
</gene>
<reference evidence="9" key="1">
    <citation type="journal article" date="2019" name="Int. J. Syst. Evol. Microbiol.">
        <title>The Global Catalogue of Microorganisms (GCM) 10K type strain sequencing project: providing services to taxonomists for standard genome sequencing and annotation.</title>
        <authorList>
            <consortium name="The Broad Institute Genomics Platform"/>
            <consortium name="The Broad Institute Genome Sequencing Center for Infectious Disease"/>
            <person name="Wu L."/>
            <person name="Ma J."/>
        </authorList>
    </citation>
    <scope>NUCLEOTIDE SEQUENCE [LARGE SCALE GENOMIC DNA]</scope>
    <source>
        <strain evidence="9">JCM 30234</strain>
    </source>
</reference>
<comment type="caution">
    <text evidence="8">The sequence shown here is derived from an EMBL/GenBank/DDBJ whole genome shotgun (WGS) entry which is preliminary data.</text>
</comment>
<dbReference type="RefSeq" id="WP_382358055.1">
    <property type="nucleotide sequence ID" value="NZ_JBHTGR010000006.1"/>
</dbReference>
<dbReference type="Gene3D" id="3.40.640.10">
    <property type="entry name" value="Type I PLP-dependent aspartate aminotransferase-like (Major domain)"/>
    <property type="match status" value="1"/>
</dbReference>
<sequence>MQRDQSKTPLYTQLKQFKNQKPLSFHVPGHKNGRIFAPNACQDFQEILPLDLTELSGLDDLHAPNGVIQSAEELASAFFRVDYTHFLIGGSTAGNLAMILSVCSSGDKVIVQRNSHKSIFNALELSGALPVFVAPEFDREARRLTAPNTATVQTALDNHPDAKALVLTYPDYFGKTFPLHEMISRAHARQIPVLIDEAHGVHFSLHKDLPASAVALGADAVVQSAHKMAPAMTMGAYLHVQSAHLSNAAIQYYLQMIQSSSPSYPVMASLDLARFFLADLTNDDWDDIHTSCYHVKQLLAESSHWEVASGDDPLKLILQAKRGLTGYQIAQLFEQFDIYPELATHKQVLFIHGLAPFTDYERLNNAINYINAELKNTASHDIMEKDEIDNLMTERVTELAIDYAAMKQRSTQTVPLSQASGCIAAEPITPYPPGIPFILKGTRITHGHIHVLYQLLQQGVHLQPQTIDKGISVFH</sequence>
<dbReference type="Pfam" id="PF01276">
    <property type="entry name" value="OKR_DC_1"/>
    <property type="match status" value="1"/>
</dbReference>
<evidence type="ECO:0000259" key="7">
    <source>
        <dbReference type="Pfam" id="PF03711"/>
    </source>
</evidence>